<proteinExistence type="predicted"/>
<gene>
    <name evidence="1" type="ORF">MML48_6g00010787</name>
</gene>
<comment type="caution">
    <text evidence="1">The sequence shown here is derived from an EMBL/GenBank/DDBJ whole genome shotgun (WGS) entry which is preliminary data.</text>
</comment>
<keyword evidence="2" id="KW-1185">Reference proteome</keyword>
<reference evidence="1" key="1">
    <citation type="submission" date="2022-04" db="EMBL/GenBank/DDBJ databases">
        <title>Chromosome-scale genome assembly of Holotrichia oblita Faldermann.</title>
        <authorList>
            <person name="Rongchong L."/>
        </authorList>
    </citation>
    <scope>NUCLEOTIDE SEQUENCE</scope>
    <source>
        <strain evidence="1">81SQS9</strain>
    </source>
</reference>
<name>A0ACB9SWE9_HOLOL</name>
<evidence type="ECO:0000313" key="1">
    <source>
        <dbReference type="EMBL" id="KAI4458896.1"/>
    </source>
</evidence>
<sequence>MRCCKRYAPPSNVEIRAVIVRCINPPNVCTTNRNIKKPLNRNSIFSLENFHGFDEDEPLVQSEVTRCSKKLILTIKIKNFGHTNTHNQFIVVDHVYDPISDQTVRLLNPYVIKMKQEQVSQSYSMKFEDFVNSNAREHVYNKHDGNYTGCFHSGKKPTCGLILYKGEPLKYSTGFCCSCDAEKNAQRQPLSGIDRSAIASSDPAYLMDAVMCPRTKLDDARAEIKKLKEKEKELTMKLNKLKKKKPKIKTGGIQKENQKRNMDNRNLNQDSNLYYINPQSKYEFARNKIYDDPSERKETKLENDIEFSTAINLNDDLSTEMNMMIDSMNHEDNTKKGGAISTKRNNKPSMHAVLSSNSHCEHNLKDNIKSIADKAFRDAFKSLNRNDGKMTYLEREDGPSPADLELDLSSNLNKKRQVQSSGIQRRGGQNCADRFTPPHVDPETYHESTHCLRFSPVWYGVYKLAKPVVEQEVILQVFEKFETPTGAFKWKDITRGEKIKMGTFYSFYKDKVPTISMTFNSLFDDVDFCLDYNKMKLLIPEGLKEDDLIKYPEARGGPPEFLLVPAEKVHLGGDRCDVAGVGFEAFYKQPNRCSMPRGSCLHHQPYHMWYKDKDMEKNDKQGCHFLKYYGTLSKNPIKRNKTTGSKFLSLNYYGRYISIIDMEINADTNAVLRPTSSAVITEVYIDGTCATRTSIIIKVSNAGLLSSRFMVRVADCPLEIEEHLKNIQSDLIMIPPQNQHIFHLVVHIDLHIDVFHCSVEVVNPAGELVALRRIKIQKLDRCICTWHCLCACIGSASGLKCIPMKLDHYHAAGFKGGLPIITRINHITLSNDVLHLLMFIGIFVVFLLFSLGLTKALIGLCCNRTGMWGLDVLLDLPRNINRYYDRDLQDRPVQYNQEGWPIHPDTGEKIRNIPATTEFCINITFFFTYPTIMFLLLLRRICWPFHRYPKGQGMVCTVKGCIHKRNFAGTSNKRTDAPLKDTSNSKSEEDTTKRKSKVSIKAEPIKIFTRVIKVTPESSDNPYYYTSTDENTSHSNKSKGSKR</sequence>
<dbReference type="EMBL" id="CM043020">
    <property type="protein sequence ID" value="KAI4458896.1"/>
    <property type="molecule type" value="Genomic_DNA"/>
</dbReference>
<dbReference type="Proteomes" id="UP001056778">
    <property type="component" value="Chromosome 6"/>
</dbReference>
<organism evidence="1 2">
    <name type="scientific">Holotrichia oblita</name>
    <name type="common">Chafer beetle</name>
    <dbReference type="NCBI Taxonomy" id="644536"/>
    <lineage>
        <taxon>Eukaryota</taxon>
        <taxon>Metazoa</taxon>
        <taxon>Ecdysozoa</taxon>
        <taxon>Arthropoda</taxon>
        <taxon>Hexapoda</taxon>
        <taxon>Insecta</taxon>
        <taxon>Pterygota</taxon>
        <taxon>Neoptera</taxon>
        <taxon>Endopterygota</taxon>
        <taxon>Coleoptera</taxon>
        <taxon>Polyphaga</taxon>
        <taxon>Scarabaeiformia</taxon>
        <taxon>Scarabaeidae</taxon>
        <taxon>Melolonthinae</taxon>
        <taxon>Holotrichia</taxon>
    </lineage>
</organism>
<evidence type="ECO:0000313" key="2">
    <source>
        <dbReference type="Proteomes" id="UP001056778"/>
    </source>
</evidence>
<accession>A0ACB9SWE9</accession>
<protein>
    <submittedName>
        <fullName evidence="1">Protein hapless 2</fullName>
    </submittedName>
</protein>